<dbReference type="InterPro" id="IPR014485">
    <property type="entry name" value="Pesterase_C1039"/>
</dbReference>
<dbReference type="InterPro" id="IPR036907">
    <property type="entry name" value="5'-Nucleotdase_C_sf"/>
</dbReference>
<dbReference type="RefSeq" id="XP_002796527.1">
    <property type="nucleotide sequence ID" value="XM_002796481.2"/>
</dbReference>
<dbReference type="GO" id="GO:0016787">
    <property type="term" value="F:hydrolase activity"/>
    <property type="evidence" value="ECO:0007669"/>
    <property type="project" value="InterPro"/>
</dbReference>
<proteinExistence type="predicted"/>
<keyword evidence="2" id="KW-0732">Signal</keyword>
<dbReference type="GO" id="GO:0005576">
    <property type="term" value="C:extracellular region"/>
    <property type="evidence" value="ECO:0007669"/>
    <property type="project" value="UniProtKB-ARBA"/>
</dbReference>
<evidence type="ECO:0000256" key="1">
    <source>
        <dbReference type="SAM" id="MobiDB-lite"/>
    </source>
</evidence>
<evidence type="ECO:0000256" key="2">
    <source>
        <dbReference type="SAM" id="SignalP"/>
    </source>
</evidence>
<reference evidence="5 6" key="1">
    <citation type="journal article" date="2011" name="PLoS Genet.">
        <title>Comparative genomic analysis of human fungal pathogens causing paracoccidioidomycosis.</title>
        <authorList>
            <person name="Desjardins C.A."/>
            <person name="Champion M.D."/>
            <person name="Holder J.W."/>
            <person name="Muszewska A."/>
            <person name="Goldberg J."/>
            <person name="Bailao A.M."/>
            <person name="Brigido M.M."/>
            <person name="Ferreira M.E."/>
            <person name="Garcia A.M."/>
            <person name="Grynberg M."/>
            <person name="Gujja S."/>
            <person name="Heiman D.I."/>
            <person name="Henn M.R."/>
            <person name="Kodira C.D."/>
            <person name="Leon-Narvaez H."/>
            <person name="Longo L.V."/>
            <person name="Ma L.J."/>
            <person name="Malavazi I."/>
            <person name="Matsuo A.L."/>
            <person name="Morais F.V."/>
            <person name="Pereira M."/>
            <person name="Rodriguez-Brito S."/>
            <person name="Sakthikumar S."/>
            <person name="Salem-Izacc S.M."/>
            <person name="Sykes S.M."/>
            <person name="Teixeira M.M."/>
            <person name="Vallejo M.C."/>
            <person name="Walter M.E."/>
            <person name="Yandava C."/>
            <person name="Young S."/>
            <person name="Zeng Q."/>
            <person name="Zucker J."/>
            <person name="Felipe M.S."/>
            <person name="Goldman G.H."/>
            <person name="Haas B.J."/>
            <person name="McEwen J.G."/>
            <person name="Nino-Vega G."/>
            <person name="Puccia R."/>
            <person name="San-Blas G."/>
            <person name="Soares C.M."/>
            <person name="Birren B.W."/>
            <person name="Cuomo C.A."/>
        </authorList>
    </citation>
    <scope>NUCLEOTIDE SEQUENCE [LARGE SCALE GENOMIC DNA]</scope>
    <source>
        <strain evidence="6">ATCC MYA-826 / Pb01</strain>
    </source>
</reference>
<dbReference type="STRING" id="502779.C1GSP0"/>
<evidence type="ECO:0000259" key="4">
    <source>
        <dbReference type="Pfam" id="PF21953"/>
    </source>
</evidence>
<dbReference type="EMBL" id="KN293994">
    <property type="protein sequence ID" value="EEH39073.1"/>
    <property type="molecule type" value="Genomic_DNA"/>
</dbReference>
<feature type="signal peptide" evidence="2">
    <location>
        <begin position="1"/>
        <end position="17"/>
    </location>
</feature>
<dbReference type="InterPro" id="IPR004843">
    <property type="entry name" value="Calcineurin-like_PHP"/>
</dbReference>
<dbReference type="Gene3D" id="3.60.21.10">
    <property type="match status" value="1"/>
</dbReference>
<dbReference type="FunFam" id="3.90.780.10:FF:000009">
    <property type="entry name" value="Ser/Thr protein phosphatase family"/>
    <property type="match status" value="1"/>
</dbReference>
<dbReference type="Pfam" id="PF21953">
    <property type="entry name" value="NadN_nucleosid_C"/>
    <property type="match status" value="1"/>
</dbReference>
<dbReference type="PANTHER" id="PTHR11575:SF43">
    <property type="entry name" value="SER_THR PROTEIN PHOSPHATASE FAMILY (AFU_ORTHOLOGUE AFUA_3G04160)"/>
    <property type="match status" value="1"/>
</dbReference>
<dbReference type="Gene3D" id="3.90.780.10">
    <property type="entry name" value="5'-Nucleotidase, C-terminal domain"/>
    <property type="match status" value="2"/>
</dbReference>
<dbReference type="InterPro" id="IPR041823">
    <property type="entry name" value="YHR202W_N"/>
</dbReference>
<evidence type="ECO:0000259" key="3">
    <source>
        <dbReference type="Pfam" id="PF00149"/>
    </source>
</evidence>
<dbReference type="OrthoDB" id="7722975at2759"/>
<dbReference type="GeneID" id="9099823"/>
<dbReference type="KEGG" id="pbl:PAAG_01535"/>
<dbReference type="HOGENOM" id="CLU_019028_0_0_1"/>
<feature type="chain" id="PRO_5002910286" evidence="2">
    <location>
        <begin position="18"/>
        <end position="645"/>
    </location>
</feature>
<dbReference type="PANTHER" id="PTHR11575">
    <property type="entry name" value="5'-NUCLEOTIDASE-RELATED"/>
    <property type="match status" value="1"/>
</dbReference>
<name>C1GSP0_PARBA</name>
<feature type="compositionally biased region" description="Low complexity" evidence="1">
    <location>
        <begin position="492"/>
        <end position="504"/>
    </location>
</feature>
<feature type="domain" description="Putative 5'-nucleotidase C-terminal" evidence="4">
    <location>
        <begin position="362"/>
        <end position="596"/>
    </location>
</feature>
<keyword evidence="6" id="KW-1185">Reference proteome</keyword>
<dbReference type="SUPFAM" id="SSF56300">
    <property type="entry name" value="Metallo-dependent phosphatases"/>
    <property type="match status" value="1"/>
</dbReference>
<dbReference type="PIRSF" id="PIRSF017316">
    <property type="entry name" value="Pesterase_C1039"/>
    <property type="match status" value="1"/>
</dbReference>
<dbReference type="FunFam" id="3.60.21.10:FF:000043">
    <property type="entry name" value="Ser/Thr protein phosphatase family"/>
    <property type="match status" value="1"/>
</dbReference>
<dbReference type="GO" id="GO:0005829">
    <property type="term" value="C:cytosol"/>
    <property type="evidence" value="ECO:0007669"/>
    <property type="project" value="TreeGrafter"/>
</dbReference>
<organism evidence="5 6">
    <name type="scientific">Paracoccidioides lutzii (strain ATCC MYA-826 / Pb01)</name>
    <name type="common">Paracoccidioides brasiliensis</name>
    <dbReference type="NCBI Taxonomy" id="502779"/>
    <lineage>
        <taxon>Eukaryota</taxon>
        <taxon>Fungi</taxon>
        <taxon>Dikarya</taxon>
        <taxon>Ascomycota</taxon>
        <taxon>Pezizomycotina</taxon>
        <taxon>Eurotiomycetes</taxon>
        <taxon>Eurotiomycetidae</taxon>
        <taxon>Onygenales</taxon>
        <taxon>Ajellomycetaceae</taxon>
        <taxon>Paracoccidioides</taxon>
    </lineage>
</organism>
<feature type="domain" description="Calcineurin-like phosphoesterase" evidence="3">
    <location>
        <begin position="39"/>
        <end position="263"/>
    </location>
</feature>
<gene>
    <name evidence="5" type="ORF">PAAG_01535</name>
</gene>
<dbReference type="Pfam" id="PF00149">
    <property type="entry name" value="Metallophos"/>
    <property type="match status" value="1"/>
</dbReference>
<dbReference type="VEuPathDB" id="FungiDB:PAAG_01535"/>
<feature type="region of interest" description="Disordered" evidence="1">
    <location>
        <begin position="490"/>
        <end position="539"/>
    </location>
</feature>
<evidence type="ECO:0000313" key="6">
    <source>
        <dbReference type="Proteomes" id="UP000002059"/>
    </source>
</evidence>
<dbReference type="AlphaFoldDB" id="C1GSP0"/>
<evidence type="ECO:0000313" key="5">
    <source>
        <dbReference type="EMBL" id="EEH39073.1"/>
    </source>
</evidence>
<protein>
    <submittedName>
        <fullName evidence="5">Ser/Thr protein phosphatase family</fullName>
    </submittedName>
</protein>
<dbReference type="Proteomes" id="UP000002059">
    <property type="component" value="Partially assembled WGS sequence"/>
</dbReference>
<dbReference type="SUPFAM" id="SSF55816">
    <property type="entry name" value="5'-nucleotidase (syn. UDP-sugar hydrolase), C-terminal domain"/>
    <property type="match status" value="1"/>
</dbReference>
<dbReference type="InterPro" id="IPR029052">
    <property type="entry name" value="Metallo-depent_PP-like"/>
</dbReference>
<dbReference type="eggNOG" id="KOG4419">
    <property type="taxonomic scope" value="Eukaryota"/>
</dbReference>
<sequence length="645" mass="72227">MNLFLLALLGLSTSALAVQSSAPDPIPAPMRNLTFGQVNFLHTTDTHGWLSGHPQEASYGADWGDYISFASHIRKMVEAEGADLLLIDTGDRIEGNGLYDSSDPKGLYTADIFTQQHIDVICSGNHELYKQNSSEDEYLITVPNFKGNYLSSNIDIIDPQSGQLVPLALRFKKFTTEKQGIRIVAFGFLFDFKQNYNNTIVQPVEEAVKEQWFQDAIRDKDVDLFLVIGHVAVQSEEYTTIYKAIRGMNWDTPIHFFGGHLHIRDYAKYDEKAYGLASGRFMETIGFASINGVSTGGKKSPASANLSFFRRYIDNNLWSFYYHTGLNKSTFPTEQGKNVSKMIEDARLALNLDHTYGCATHNLWMSRAPYPHNASVYSWLENRVLPDILRTGLRANKTGMAIINTGAIRFDLFKGPFTRDSAYMLSPFTSGFRYVKDIQLEKAKQVLEVLNRQMKILTKMPQSTLSASAFLSPPEQQAIDSGIIVNDDYSNNHHQNQIHMNNGQDQIPLFSSNDDDDENPNPPKLSRIPGYTTKDSAGDNGDDTIHIPINFYSVPNCILATLPPSSSPSATATMSSISADTDTVDLVYIDFIEPWMDLAFKFVGLDVDIEKDTETFLAGETLKTVIVKWVEENWSCKSTDGEEEE</sequence>
<dbReference type="CDD" id="cd07407">
    <property type="entry name" value="MPP_YHR202W_N"/>
    <property type="match status" value="1"/>
</dbReference>
<dbReference type="InterPro" id="IPR006179">
    <property type="entry name" value="5_nucleotidase/apyrase"/>
</dbReference>
<accession>C1GSP0</accession>
<dbReference type="GO" id="GO:0009166">
    <property type="term" value="P:nucleotide catabolic process"/>
    <property type="evidence" value="ECO:0007669"/>
    <property type="project" value="InterPro"/>
</dbReference>
<dbReference type="OMA" id="PISFYRV"/>
<dbReference type="InterPro" id="IPR053828">
    <property type="entry name" value="Nucleosidase_C"/>
</dbReference>